<reference evidence="1" key="1">
    <citation type="journal article" date="2014" name="Front. Microbiol.">
        <title>High frequency of phylogenetically diverse reductive dehalogenase-homologous genes in deep subseafloor sedimentary metagenomes.</title>
        <authorList>
            <person name="Kawai M."/>
            <person name="Futagami T."/>
            <person name="Toyoda A."/>
            <person name="Takaki Y."/>
            <person name="Nishi S."/>
            <person name="Hori S."/>
            <person name="Arai W."/>
            <person name="Tsubouchi T."/>
            <person name="Morono Y."/>
            <person name="Uchiyama I."/>
            <person name="Ito T."/>
            <person name="Fujiyama A."/>
            <person name="Inagaki F."/>
            <person name="Takami H."/>
        </authorList>
    </citation>
    <scope>NUCLEOTIDE SEQUENCE</scope>
    <source>
        <strain evidence="1">Expedition CK06-06</strain>
    </source>
</reference>
<dbReference type="AlphaFoldDB" id="X0VA64"/>
<organism evidence="1">
    <name type="scientific">marine sediment metagenome</name>
    <dbReference type="NCBI Taxonomy" id="412755"/>
    <lineage>
        <taxon>unclassified sequences</taxon>
        <taxon>metagenomes</taxon>
        <taxon>ecological metagenomes</taxon>
    </lineage>
</organism>
<gene>
    <name evidence="1" type="ORF">S01H1_26514</name>
</gene>
<accession>X0VA64</accession>
<comment type="caution">
    <text evidence="1">The sequence shown here is derived from an EMBL/GenBank/DDBJ whole genome shotgun (WGS) entry which is preliminary data.</text>
</comment>
<protein>
    <submittedName>
        <fullName evidence="1">Uncharacterized protein</fullName>
    </submittedName>
</protein>
<feature type="non-terminal residue" evidence="1">
    <location>
        <position position="56"/>
    </location>
</feature>
<dbReference type="EMBL" id="BARS01016071">
    <property type="protein sequence ID" value="GAF97470.1"/>
    <property type="molecule type" value="Genomic_DNA"/>
</dbReference>
<name>X0VA64_9ZZZZ</name>
<sequence>MIISKNEKGTLFESIKQQEKFLGVMESGPLFEILQFVANVNLSLISKYFYILNQNF</sequence>
<proteinExistence type="predicted"/>
<evidence type="ECO:0000313" key="1">
    <source>
        <dbReference type="EMBL" id="GAF97470.1"/>
    </source>
</evidence>